<evidence type="ECO:0000256" key="2">
    <source>
        <dbReference type="SAM" id="SignalP"/>
    </source>
</evidence>
<dbReference type="Proteomes" id="UP000824782">
    <property type="component" value="Unassembled WGS sequence"/>
</dbReference>
<keyword evidence="2" id="KW-0732">Signal</keyword>
<proteinExistence type="predicted"/>
<sequence>MLRCWNIVRLLSLLLSFTFSSCGEDTLEMPGPALVRDVLSHQTKAFTILSTLLEERGMRCNNIYIVEGAAGSTLYYTRPPATLTDQEPESDESDTASISSTRSLTLAQKASRNRLSRVAQSTLSLLVLEQNILDHLCLDHQLSMQVKDSIEFRNICTHMALQTDDRRFDQDLNLAQECLTTIITNMAWDTTNKTCDFCESVQEQLKLILKKLHDD</sequence>
<evidence type="ECO:0000313" key="3">
    <source>
        <dbReference type="EMBL" id="KAG8585099.1"/>
    </source>
</evidence>
<name>A0AAV7CJ84_ENGPU</name>
<evidence type="ECO:0000313" key="4">
    <source>
        <dbReference type="Proteomes" id="UP000824782"/>
    </source>
</evidence>
<feature type="chain" id="PRO_5043619448" description="Interleukin" evidence="2">
    <location>
        <begin position="24"/>
        <end position="215"/>
    </location>
</feature>
<dbReference type="PROSITE" id="PS51257">
    <property type="entry name" value="PROKAR_LIPOPROTEIN"/>
    <property type="match status" value="1"/>
</dbReference>
<keyword evidence="4" id="KW-1185">Reference proteome</keyword>
<reference evidence="3" key="1">
    <citation type="thesis" date="2020" institute="ProQuest LLC" country="789 East Eisenhower Parkway, Ann Arbor, MI, USA">
        <title>Comparative Genomics and Chromosome Evolution.</title>
        <authorList>
            <person name="Mudd A.B."/>
        </authorList>
    </citation>
    <scope>NUCLEOTIDE SEQUENCE</scope>
    <source>
        <strain evidence="3">237g6f4</strain>
        <tissue evidence="3">Blood</tissue>
    </source>
</reference>
<feature type="signal peptide" evidence="2">
    <location>
        <begin position="1"/>
        <end position="23"/>
    </location>
</feature>
<protein>
    <recommendedName>
        <fullName evidence="5">Interleukin</fullName>
    </recommendedName>
</protein>
<dbReference type="InterPro" id="IPR031510">
    <property type="entry name" value="DLEU7"/>
</dbReference>
<organism evidence="3 4">
    <name type="scientific">Engystomops pustulosus</name>
    <name type="common">Tungara frog</name>
    <name type="synonym">Physalaemus pustulosus</name>
    <dbReference type="NCBI Taxonomy" id="76066"/>
    <lineage>
        <taxon>Eukaryota</taxon>
        <taxon>Metazoa</taxon>
        <taxon>Chordata</taxon>
        <taxon>Craniata</taxon>
        <taxon>Vertebrata</taxon>
        <taxon>Euteleostomi</taxon>
        <taxon>Amphibia</taxon>
        <taxon>Batrachia</taxon>
        <taxon>Anura</taxon>
        <taxon>Neobatrachia</taxon>
        <taxon>Hyloidea</taxon>
        <taxon>Leptodactylidae</taxon>
        <taxon>Leiuperinae</taxon>
        <taxon>Engystomops</taxon>
    </lineage>
</organism>
<dbReference type="AlphaFoldDB" id="A0AAV7CJ84"/>
<feature type="region of interest" description="Disordered" evidence="1">
    <location>
        <begin position="79"/>
        <end position="100"/>
    </location>
</feature>
<dbReference type="PANTHER" id="PTHR36961:SF1">
    <property type="entry name" value="LEUKEMIA-ASSOCIATED PROTEIN 7"/>
    <property type="match status" value="1"/>
</dbReference>
<evidence type="ECO:0008006" key="5">
    <source>
        <dbReference type="Google" id="ProtNLM"/>
    </source>
</evidence>
<dbReference type="EMBL" id="WNYA01000002">
    <property type="protein sequence ID" value="KAG8585099.1"/>
    <property type="molecule type" value="Genomic_DNA"/>
</dbReference>
<dbReference type="Pfam" id="PF15760">
    <property type="entry name" value="DLEU7"/>
    <property type="match status" value="1"/>
</dbReference>
<accession>A0AAV7CJ84</accession>
<dbReference type="PANTHER" id="PTHR36961">
    <property type="entry name" value="LEUKEMIA-ASSOCIATED PROTEIN 7"/>
    <property type="match status" value="1"/>
</dbReference>
<comment type="caution">
    <text evidence="3">The sequence shown here is derived from an EMBL/GenBank/DDBJ whole genome shotgun (WGS) entry which is preliminary data.</text>
</comment>
<evidence type="ECO:0000256" key="1">
    <source>
        <dbReference type="SAM" id="MobiDB-lite"/>
    </source>
</evidence>
<gene>
    <name evidence="3" type="ORF">GDO81_004893</name>
</gene>